<dbReference type="AlphaFoldDB" id="Q8KEC8"/>
<sequence length="34" mass="3793">MRFQPKPGSLPKQICLVSDGDFETVNLRINACKS</sequence>
<keyword evidence="2" id="KW-1185">Reference proteome</keyword>
<dbReference type="STRING" id="194439.CT0761"/>
<dbReference type="EnsemblBacteria" id="AAM71998">
    <property type="protein sequence ID" value="AAM71998"/>
    <property type="gene ID" value="CT0761"/>
</dbReference>
<evidence type="ECO:0000313" key="1">
    <source>
        <dbReference type="EMBL" id="AAM71998.1"/>
    </source>
</evidence>
<dbReference type="KEGG" id="cte:CT0761"/>
<gene>
    <name evidence="1" type="ordered locus">CT0761</name>
</gene>
<evidence type="ECO:0000313" key="2">
    <source>
        <dbReference type="Proteomes" id="UP000001007"/>
    </source>
</evidence>
<name>Q8KEC8_CHLTE</name>
<accession>Q8KEC8</accession>
<dbReference type="Proteomes" id="UP000001007">
    <property type="component" value="Chromosome"/>
</dbReference>
<organism evidence="1 2">
    <name type="scientific">Chlorobaculum tepidum (strain ATCC 49652 / DSM 12025 / NBRC 103806 / TLS)</name>
    <name type="common">Chlorobium tepidum</name>
    <dbReference type="NCBI Taxonomy" id="194439"/>
    <lineage>
        <taxon>Bacteria</taxon>
        <taxon>Pseudomonadati</taxon>
        <taxon>Chlorobiota</taxon>
        <taxon>Chlorobiia</taxon>
        <taxon>Chlorobiales</taxon>
        <taxon>Chlorobiaceae</taxon>
        <taxon>Chlorobaculum</taxon>
    </lineage>
</organism>
<dbReference type="EMBL" id="AE006470">
    <property type="protein sequence ID" value="AAM71998.1"/>
    <property type="molecule type" value="Genomic_DNA"/>
</dbReference>
<protein>
    <submittedName>
        <fullName evidence="1">Uncharacterized protein</fullName>
    </submittedName>
</protein>
<reference evidence="1 2" key="1">
    <citation type="journal article" date="2002" name="Proc. Natl. Acad. Sci. U.S.A.">
        <title>The complete genome sequence of Chlorobium tepidum TLS, a photosynthetic, anaerobic, green-sulfur bacterium.</title>
        <authorList>
            <person name="Eisen J.A."/>
            <person name="Nelson K.E."/>
            <person name="Paulsen I.T."/>
            <person name="Heidelberg J.F."/>
            <person name="Wu M."/>
            <person name="Dodson R.J."/>
            <person name="Deboy R."/>
            <person name="Gwinn M.L."/>
            <person name="Nelson W.C."/>
            <person name="Haft D.H."/>
            <person name="Hickey E.K."/>
            <person name="Peterson J.D."/>
            <person name="Durkin A.S."/>
            <person name="Kolonay J.L."/>
            <person name="Yang F."/>
            <person name="Holt I."/>
            <person name="Umayam L.A."/>
            <person name="Mason T."/>
            <person name="Brenner M."/>
            <person name="Shea T.P."/>
            <person name="Parksey D."/>
            <person name="Nierman W.C."/>
            <person name="Feldblyum T.V."/>
            <person name="Hansen C.L."/>
            <person name="Craven M.B."/>
            <person name="Radune D."/>
            <person name="Vamathevan J."/>
            <person name="Khouri H."/>
            <person name="White O."/>
            <person name="Gruber T.M."/>
            <person name="Ketchum K.A."/>
            <person name="Venter J.C."/>
            <person name="Tettelin H."/>
            <person name="Bryant D.A."/>
            <person name="Fraser C.M."/>
        </authorList>
    </citation>
    <scope>NUCLEOTIDE SEQUENCE [LARGE SCALE GENOMIC DNA]</scope>
    <source>
        <strain evidence="2">ATCC 49652 / DSM 12025 / NBRC 103806 / TLS</strain>
    </source>
</reference>
<dbReference type="HOGENOM" id="CLU_3372837_0_0_10"/>
<proteinExistence type="predicted"/>